<dbReference type="InterPro" id="IPR050570">
    <property type="entry name" value="Cell_wall_metabolism_enzyme"/>
</dbReference>
<dbReference type="InterPro" id="IPR016047">
    <property type="entry name" value="M23ase_b-sheet_dom"/>
</dbReference>
<dbReference type="EC" id="3.4.24.-" evidence="3"/>
<evidence type="ECO:0000259" key="2">
    <source>
        <dbReference type="Pfam" id="PF01551"/>
    </source>
</evidence>
<dbReference type="GO" id="GO:0016787">
    <property type="term" value="F:hydrolase activity"/>
    <property type="evidence" value="ECO:0007669"/>
    <property type="project" value="UniProtKB-KW"/>
</dbReference>
<evidence type="ECO:0000313" key="4">
    <source>
        <dbReference type="Proteomes" id="UP001595713"/>
    </source>
</evidence>
<name>A0ABV7SXL1_9SPHN</name>
<dbReference type="SUPFAM" id="SSF51261">
    <property type="entry name" value="Duplicated hybrid motif"/>
    <property type="match status" value="1"/>
</dbReference>
<dbReference type="PANTHER" id="PTHR21666">
    <property type="entry name" value="PEPTIDASE-RELATED"/>
    <property type="match status" value="1"/>
</dbReference>
<dbReference type="Pfam" id="PF01551">
    <property type="entry name" value="Peptidase_M23"/>
    <property type="match status" value="1"/>
</dbReference>
<dbReference type="Proteomes" id="UP001595713">
    <property type="component" value="Unassembled WGS sequence"/>
</dbReference>
<comment type="caution">
    <text evidence="3">The sequence shown here is derived from an EMBL/GenBank/DDBJ whole genome shotgun (WGS) entry which is preliminary data.</text>
</comment>
<organism evidence="3 4">
    <name type="scientific">Sphingomonas hylomeconis</name>
    <dbReference type="NCBI Taxonomy" id="1395958"/>
    <lineage>
        <taxon>Bacteria</taxon>
        <taxon>Pseudomonadati</taxon>
        <taxon>Pseudomonadota</taxon>
        <taxon>Alphaproteobacteria</taxon>
        <taxon>Sphingomonadales</taxon>
        <taxon>Sphingomonadaceae</taxon>
        <taxon>Sphingomonas</taxon>
    </lineage>
</organism>
<evidence type="ECO:0000256" key="1">
    <source>
        <dbReference type="ARBA" id="ARBA00022729"/>
    </source>
</evidence>
<sequence length="398" mass="41778">MTKISTARVADKVARVRTWFVTRDFIFHDGRALRRFSIAGRTQAVAASAAAVVMCFSAYGVAQAAVGAASLTGIVEAPLSPETKIEQMQAKVAAMQADVAKIRTVAQAHAARVEQRQALISAVVTGKGDAAAITAAAAPIDAQDTKLAASVIAPLQKIERRQVALAVQARLIGEQRLAMTVKHVRGLGIAPSRVAARVPAMGGPFEAADAATTTTEAQADLQFRSLFMTWKKLDSLEQGVIAIPSVQPVEHMSFTSNFGVRSDPFRGTAAMHAGVDIPGPVGTPIYATADGTIGRAERSGGYGNLVEINHGKGIQTRYGHLSKILVAPMARVKRGQLIALMGSTGRSTGPHLHYEVRIDGHAVSPVPFLQTADYLAGVQDRAARMTPVAIGGPAPATD</sequence>
<keyword evidence="3" id="KW-0378">Hydrolase</keyword>
<keyword evidence="1" id="KW-0732">Signal</keyword>
<evidence type="ECO:0000313" key="3">
    <source>
        <dbReference type="EMBL" id="MFC3581748.1"/>
    </source>
</evidence>
<dbReference type="Gene3D" id="2.70.70.10">
    <property type="entry name" value="Glucose Permease (Domain IIA)"/>
    <property type="match status" value="1"/>
</dbReference>
<gene>
    <name evidence="3" type="ORF">ACFONA_16380</name>
</gene>
<protein>
    <submittedName>
        <fullName evidence="3">M23 family metallopeptidase</fullName>
        <ecNumber evidence="3">3.4.24.-</ecNumber>
    </submittedName>
</protein>
<proteinExistence type="predicted"/>
<reference evidence="4" key="1">
    <citation type="journal article" date="2019" name="Int. J. Syst. Evol. Microbiol.">
        <title>The Global Catalogue of Microorganisms (GCM) 10K type strain sequencing project: providing services to taxonomists for standard genome sequencing and annotation.</title>
        <authorList>
            <consortium name="The Broad Institute Genomics Platform"/>
            <consortium name="The Broad Institute Genome Sequencing Center for Infectious Disease"/>
            <person name="Wu L."/>
            <person name="Ma J."/>
        </authorList>
    </citation>
    <scope>NUCLEOTIDE SEQUENCE [LARGE SCALE GENOMIC DNA]</scope>
    <source>
        <strain evidence="4">KCTC 42739</strain>
    </source>
</reference>
<dbReference type="PANTHER" id="PTHR21666:SF289">
    <property type="entry name" value="L-ALA--D-GLU ENDOPEPTIDASE"/>
    <property type="match status" value="1"/>
</dbReference>
<dbReference type="EMBL" id="JBHRXP010000007">
    <property type="protein sequence ID" value="MFC3581748.1"/>
    <property type="molecule type" value="Genomic_DNA"/>
</dbReference>
<dbReference type="CDD" id="cd12797">
    <property type="entry name" value="M23_peptidase"/>
    <property type="match status" value="1"/>
</dbReference>
<dbReference type="RefSeq" id="WP_261292418.1">
    <property type="nucleotide sequence ID" value="NZ_JANQBK010000001.1"/>
</dbReference>
<keyword evidence="4" id="KW-1185">Reference proteome</keyword>
<dbReference type="InterPro" id="IPR011055">
    <property type="entry name" value="Dup_hybrid_motif"/>
</dbReference>
<feature type="domain" description="M23ase beta-sheet core" evidence="2">
    <location>
        <begin position="271"/>
        <end position="365"/>
    </location>
</feature>
<accession>A0ABV7SXL1</accession>